<dbReference type="PANTHER" id="PTHR21349">
    <property type="entry name" value="50S RIBOSOMAL PROTEIN L21"/>
    <property type="match status" value="1"/>
</dbReference>
<evidence type="ECO:0000256" key="6">
    <source>
        <dbReference type="SAM" id="MobiDB-lite"/>
    </source>
</evidence>
<keyword evidence="2 4" id="KW-0689">Ribosomal protein</keyword>
<comment type="subunit">
    <text evidence="4">Part of the 50S ribosomal subunit. Contacts protein L20.</text>
</comment>
<reference evidence="7 8" key="1">
    <citation type="submission" date="2023-07" db="EMBL/GenBank/DDBJ databases">
        <title>Sorghum-associated microbial communities from plants grown in Nebraska, USA.</title>
        <authorList>
            <person name="Schachtman D."/>
        </authorList>
    </citation>
    <scope>NUCLEOTIDE SEQUENCE [LARGE SCALE GENOMIC DNA]</scope>
    <source>
        <strain evidence="7 8">DS2154</strain>
    </source>
</reference>
<proteinExistence type="inferred from homology"/>
<evidence type="ECO:0000256" key="2">
    <source>
        <dbReference type="ARBA" id="ARBA00022980"/>
    </source>
</evidence>
<dbReference type="EMBL" id="JAVDRL010000004">
    <property type="protein sequence ID" value="MDR6530712.1"/>
    <property type="molecule type" value="Genomic_DNA"/>
</dbReference>
<comment type="similarity">
    <text evidence="1 4 5">Belongs to the bacterial ribosomal protein bL21 family.</text>
</comment>
<dbReference type="InterPro" id="IPR036164">
    <property type="entry name" value="bL21-like_sf"/>
</dbReference>
<evidence type="ECO:0000256" key="3">
    <source>
        <dbReference type="ARBA" id="ARBA00023274"/>
    </source>
</evidence>
<dbReference type="PANTHER" id="PTHR21349:SF0">
    <property type="entry name" value="LARGE RIBOSOMAL SUBUNIT PROTEIN BL21M"/>
    <property type="match status" value="1"/>
</dbReference>
<comment type="function">
    <text evidence="4 5">This protein binds to 23S rRNA in the presence of protein L20.</text>
</comment>
<evidence type="ECO:0000256" key="4">
    <source>
        <dbReference type="HAMAP-Rule" id="MF_01363"/>
    </source>
</evidence>
<evidence type="ECO:0000256" key="1">
    <source>
        <dbReference type="ARBA" id="ARBA00008563"/>
    </source>
</evidence>
<dbReference type="SUPFAM" id="SSF141091">
    <property type="entry name" value="L21p-like"/>
    <property type="match status" value="1"/>
</dbReference>
<sequence length="170" mass="17735">MYAVIKTGGKQYRVQAGDLLVVEKLDGEPGAEVAFGEVLMLGEGEAVTVGAPLVEGAVVTGALLETRKGEKVKIFKKIRRQGYRRTRGHRQTESVIRVTSVAGGGKETKWDGAIDLTPKVILNARARGLGDAAVPATIPTAPVKAEAAPAPKKKAAPKKAAAETAPEAEA</sequence>
<feature type="compositionally biased region" description="Low complexity" evidence="6">
    <location>
        <begin position="158"/>
        <end position="170"/>
    </location>
</feature>
<dbReference type="GO" id="GO:0005840">
    <property type="term" value="C:ribosome"/>
    <property type="evidence" value="ECO:0007669"/>
    <property type="project" value="UniProtKB-KW"/>
</dbReference>
<dbReference type="Pfam" id="PF00829">
    <property type="entry name" value="Ribosomal_L21p"/>
    <property type="match status" value="1"/>
</dbReference>
<keyword evidence="4 5" id="KW-0694">RNA-binding</keyword>
<feature type="region of interest" description="Disordered" evidence="6">
    <location>
        <begin position="141"/>
        <end position="170"/>
    </location>
</feature>
<protein>
    <recommendedName>
        <fullName evidence="4">Large ribosomal subunit protein bL21</fullName>
    </recommendedName>
</protein>
<dbReference type="NCBIfam" id="TIGR00061">
    <property type="entry name" value="L21"/>
    <property type="match status" value="1"/>
</dbReference>
<evidence type="ECO:0000313" key="8">
    <source>
        <dbReference type="Proteomes" id="UP001262754"/>
    </source>
</evidence>
<keyword evidence="3 4" id="KW-0687">Ribonucleoprotein</keyword>
<keyword evidence="8" id="KW-1185">Reference proteome</keyword>
<evidence type="ECO:0000256" key="5">
    <source>
        <dbReference type="RuleBase" id="RU000562"/>
    </source>
</evidence>
<name>A0ABU1MX09_9CAUL</name>
<dbReference type="InterPro" id="IPR028909">
    <property type="entry name" value="bL21-like"/>
</dbReference>
<comment type="caution">
    <text evidence="7">The sequence shown here is derived from an EMBL/GenBank/DDBJ whole genome shotgun (WGS) entry which is preliminary data.</text>
</comment>
<gene>
    <name evidence="4" type="primary">rplU</name>
    <name evidence="7" type="ORF">J2800_001451</name>
</gene>
<accession>A0ABU1MX09</accession>
<feature type="compositionally biased region" description="Low complexity" evidence="6">
    <location>
        <begin position="141"/>
        <end position="150"/>
    </location>
</feature>
<dbReference type="Proteomes" id="UP001262754">
    <property type="component" value="Unassembled WGS sequence"/>
</dbReference>
<organism evidence="7 8">
    <name type="scientific">Caulobacter rhizosphaerae</name>
    <dbReference type="NCBI Taxonomy" id="2010972"/>
    <lineage>
        <taxon>Bacteria</taxon>
        <taxon>Pseudomonadati</taxon>
        <taxon>Pseudomonadota</taxon>
        <taxon>Alphaproteobacteria</taxon>
        <taxon>Caulobacterales</taxon>
        <taxon>Caulobacteraceae</taxon>
        <taxon>Caulobacter</taxon>
    </lineage>
</organism>
<dbReference type="RefSeq" id="WP_056757044.1">
    <property type="nucleotide sequence ID" value="NZ_BMLD01000003.1"/>
</dbReference>
<dbReference type="InterPro" id="IPR001787">
    <property type="entry name" value="Ribosomal_bL21"/>
</dbReference>
<evidence type="ECO:0000313" key="7">
    <source>
        <dbReference type="EMBL" id="MDR6530712.1"/>
    </source>
</evidence>
<dbReference type="HAMAP" id="MF_01363">
    <property type="entry name" value="Ribosomal_bL21"/>
    <property type="match status" value="1"/>
</dbReference>
<keyword evidence="4 5" id="KW-0699">rRNA-binding</keyword>